<dbReference type="Proteomes" id="UP000094626">
    <property type="component" value="Plasmid pSA1"/>
</dbReference>
<dbReference type="EMBL" id="JFYZ01000068">
    <property type="protein sequence ID" value="EZP70356.1"/>
    <property type="molecule type" value="Genomic_DNA"/>
</dbReference>
<gene>
    <name evidence="1" type="ORF">BES08_17965</name>
    <name evidence="2" type="ORF">BV97_05480</name>
</gene>
<evidence type="ECO:0000313" key="2">
    <source>
        <dbReference type="EMBL" id="EZP70356.1"/>
    </source>
</evidence>
<dbReference type="OrthoDB" id="7449482at2"/>
<protein>
    <submittedName>
        <fullName evidence="2">Uncharacterized protein</fullName>
    </submittedName>
</protein>
<keyword evidence="4" id="KW-1185">Reference proteome</keyword>
<evidence type="ECO:0000313" key="3">
    <source>
        <dbReference type="Proteomes" id="UP000024329"/>
    </source>
</evidence>
<reference evidence="2 3" key="1">
    <citation type="submission" date="2014-03" db="EMBL/GenBank/DDBJ databases">
        <title>Whole genome sequence of Novosphingobium resinovorum KF1.</title>
        <authorList>
            <person name="Gan H.M."/>
            <person name="Gan H.Y."/>
            <person name="Chew T.H."/>
            <person name="Savka M.A."/>
        </authorList>
    </citation>
    <scope>NUCLEOTIDE SEQUENCE [LARGE SCALE GENOMIC DNA]</scope>
    <source>
        <strain evidence="2 3">KF1</strain>
    </source>
</reference>
<dbReference type="eggNOG" id="ENOG5032Z6B">
    <property type="taxonomic scope" value="Bacteria"/>
</dbReference>
<evidence type="ECO:0000313" key="1">
    <source>
        <dbReference type="EMBL" id="AOR78810.1"/>
    </source>
</evidence>
<reference evidence="1" key="2">
    <citation type="submission" date="2016-08" db="EMBL/GenBank/DDBJ databases">
        <authorList>
            <person name="Seilhamer J.J."/>
        </authorList>
    </citation>
    <scope>NUCLEOTIDE SEQUENCE [LARGE SCALE GENOMIC DNA]</scope>
    <source>
        <strain evidence="1">SA1</strain>
        <plasmid evidence="1">pSA1</plasmid>
    </source>
</reference>
<evidence type="ECO:0000313" key="4">
    <source>
        <dbReference type="Proteomes" id="UP000094626"/>
    </source>
</evidence>
<proteinExistence type="predicted"/>
<sequence length="106" mass="11579">MLHKHGRGGTIEIDGFKYDWELVSDPQLSSSDGWKGMTISLRQHGMAREAVLEFPAPKRLLKGLPKGRLHINDTIASRGVRAALSAGWDPASRGKPVVFMVDADGN</sequence>
<reference evidence="4" key="3">
    <citation type="journal article" date="2017" name="J. Biotechnol.">
        <title>Complete genome sequence of Novosphingobium resinovorum SA1, a versatile xenobiotic-degrading bacterium capable of utilizing sulfanilic acid.</title>
        <authorList>
            <person name="Hegedus B."/>
            <person name="Kos P.B."/>
            <person name="Balint B."/>
            <person name="Maroti G."/>
            <person name="Gan H.M."/>
            <person name="Perei K."/>
            <person name="Rakhely G."/>
        </authorList>
    </citation>
    <scope>NUCLEOTIDE SEQUENCE [LARGE SCALE GENOMIC DNA]</scope>
    <source>
        <strain evidence="4">SA1</strain>
    </source>
</reference>
<organism evidence="2 3">
    <name type="scientific">Novosphingobium resinovorum</name>
    <dbReference type="NCBI Taxonomy" id="158500"/>
    <lineage>
        <taxon>Bacteria</taxon>
        <taxon>Pseudomonadati</taxon>
        <taxon>Pseudomonadota</taxon>
        <taxon>Alphaproteobacteria</taxon>
        <taxon>Sphingomonadales</taxon>
        <taxon>Sphingomonadaceae</taxon>
        <taxon>Novosphingobium</taxon>
    </lineage>
</organism>
<dbReference type="AlphaFoldDB" id="A0A031JAZ1"/>
<name>A0A031JAZ1_9SPHN</name>
<geneLocation type="plasmid" evidence="1 4">
    <name>pSA1</name>
</geneLocation>
<keyword evidence="1" id="KW-0614">Plasmid</keyword>
<dbReference type="RefSeq" id="WP_008830664.1">
    <property type="nucleotide sequence ID" value="NZ_CP017076.1"/>
</dbReference>
<dbReference type="EMBL" id="CP017076">
    <property type="protein sequence ID" value="AOR78810.1"/>
    <property type="molecule type" value="Genomic_DNA"/>
</dbReference>
<dbReference type="PATRIC" id="fig|158500.4.peg.5553"/>
<accession>A0A031JAZ1</accession>
<dbReference type="KEGG" id="nre:BES08_17965"/>
<dbReference type="Proteomes" id="UP000024329">
    <property type="component" value="Unassembled WGS sequence"/>
</dbReference>